<gene>
    <name evidence="2" type="ORF">IAD16_07955</name>
</gene>
<dbReference type="PANTHER" id="PTHR43581:SF3">
    <property type="entry name" value="AAA+ ATPASE DOMAIN-CONTAINING PROTEIN"/>
    <property type="match status" value="1"/>
</dbReference>
<dbReference type="Pfam" id="PF13175">
    <property type="entry name" value="AAA_15"/>
    <property type="match status" value="1"/>
</dbReference>
<reference evidence="2" key="1">
    <citation type="submission" date="2020-10" db="EMBL/GenBank/DDBJ databases">
        <authorList>
            <person name="Gilroy R."/>
        </authorList>
    </citation>
    <scope>NUCLEOTIDE SEQUENCE</scope>
    <source>
        <strain evidence="2">11300</strain>
    </source>
</reference>
<dbReference type="Gene3D" id="3.40.50.300">
    <property type="entry name" value="P-loop containing nucleotide triphosphate hydrolases"/>
    <property type="match status" value="1"/>
</dbReference>
<dbReference type="AlphaFoldDB" id="A0A9D1L8Y0"/>
<accession>A0A9D1L8Y0</accession>
<comment type="caution">
    <text evidence="2">The sequence shown here is derived from an EMBL/GenBank/DDBJ whole genome shotgun (WGS) entry which is preliminary data.</text>
</comment>
<proteinExistence type="predicted"/>
<dbReference type="InterPro" id="IPR051396">
    <property type="entry name" value="Bact_Antivir_Def_Nuclease"/>
</dbReference>
<name>A0A9D1L8Y0_9FIRM</name>
<reference evidence="2" key="2">
    <citation type="journal article" date="2021" name="PeerJ">
        <title>Extensive microbial diversity within the chicken gut microbiome revealed by metagenomics and culture.</title>
        <authorList>
            <person name="Gilroy R."/>
            <person name="Ravi A."/>
            <person name="Getino M."/>
            <person name="Pursley I."/>
            <person name="Horton D.L."/>
            <person name="Alikhan N.F."/>
            <person name="Baker D."/>
            <person name="Gharbi K."/>
            <person name="Hall N."/>
            <person name="Watson M."/>
            <person name="Adriaenssens E.M."/>
            <person name="Foster-Nyarko E."/>
            <person name="Jarju S."/>
            <person name="Secka A."/>
            <person name="Antonio M."/>
            <person name="Oren A."/>
            <person name="Chaudhuri R.R."/>
            <person name="La Ragione R."/>
            <person name="Hildebrand F."/>
            <person name="Pallen M.J."/>
        </authorList>
    </citation>
    <scope>NUCLEOTIDE SEQUENCE</scope>
    <source>
        <strain evidence="2">11300</strain>
    </source>
</reference>
<organism evidence="2 3">
    <name type="scientific">Candidatus Fimisoma avicola</name>
    <dbReference type="NCBI Taxonomy" id="2840826"/>
    <lineage>
        <taxon>Bacteria</taxon>
        <taxon>Bacillati</taxon>
        <taxon>Bacillota</taxon>
        <taxon>Clostridia</taxon>
        <taxon>Eubacteriales</taxon>
        <taxon>Candidatus Fimisoma</taxon>
    </lineage>
</organism>
<protein>
    <submittedName>
        <fullName evidence="2">AAA family ATPase</fullName>
    </submittedName>
</protein>
<evidence type="ECO:0000313" key="2">
    <source>
        <dbReference type="EMBL" id="HIU28296.1"/>
    </source>
</evidence>
<dbReference type="EMBL" id="DVMO01000119">
    <property type="protein sequence ID" value="HIU28296.1"/>
    <property type="molecule type" value="Genomic_DNA"/>
</dbReference>
<dbReference type="Proteomes" id="UP000824091">
    <property type="component" value="Unassembled WGS sequence"/>
</dbReference>
<dbReference type="PANTHER" id="PTHR43581">
    <property type="entry name" value="ATP/GTP PHOSPHATASE"/>
    <property type="match status" value="1"/>
</dbReference>
<evidence type="ECO:0000313" key="3">
    <source>
        <dbReference type="Proteomes" id="UP000824091"/>
    </source>
</evidence>
<dbReference type="InterPro" id="IPR027417">
    <property type="entry name" value="P-loop_NTPase"/>
</dbReference>
<dbReference type="InterPro" id="IPR041685">
    <property type="entry name" value="AAA_GajA/Old/RecF-like"/>
</dbReference>
<sequence>MLYLSQFNFPGQQAENHFITDIKRTCYDTVYPFKILSQLEMPVMTFEPVTILCGGNGSGKTTALNVIGEALGLERDTLYNRSSFFDDYIKLCSYRLCKALPAASRVITSDDVFDYVLNLRMMNEGIDMRREEMFEDYLDAKYSDFHFKTMEDYERLKKVNLTRRTTQSRYVRKGLMDNVREHSNGESAFKYFVQKTESEGLYLMDEPENSLSTARQKELAEYIRDTARFFGGQFIIATHSPFIASIEGAKVYDMDETPVAEKKWTQIANIREYYDFFREHESEFED</sequence>
<dbReference type="SUPFAM" id="SSF52540">
    <property type="entry name" value="P-loop containing nucleoside triphosphate hydrolases"/>
    <property type="match status" value="1"/>
</dbReference>
<dbReference type="GO" id="GO:0016887">
    <property type="term" value="F:ATP hydrolysis activity"/>
    <property type="evidence" value="ECO:0007669"/>
    <property type="project" value="InterPro"/>
</dbReference>
<dbReference type="GO" id="GO:0005524">
    <property type="term" value="F:ATP binding"/>
    <property type="evidence" value="ECO:0007669"/>
    <property type="project" value="InterPro"/>
</dbReference>
<feature type="domain" description="Endonuclease GajA/Old nuclease/RecF-like AAA" evidence="1">
    <location>
        <begin position="194"/>
        <end position="244"/>
    </location>
</feature>
<evidence type="ECO:0000259" key="1">
    <source>
        <dbReference type="Pfam" id="PF13175"/>
    </source>
</evidence>
<dbReference type="CDD" id="cd00267">
    <property type="entry name" value="ABC_ATPase"/>
    <property type="match status" value="1"/>
</dbReference>